<protein>
    <recommendedName>
        <fullName evidence="1">HNH endonuclease 5 domain-containing protein</fullName>
    </recommendedName>
</protein>
<evidence type="ECO:0000259" key="1">
    <source>
        <dbReference type="Pfam" id="PF14279"/>
    </source>
</evidence>
<dbReference type="EMBL" id="CP009617">
    <property type="protein sequence ID" value="AIW18817.1"/>
    <property type="molecule type" value="Genomic_DNA"/>
</dbReference>
<evidence type="ECO:0000313" key="2">
    <source>
        <dbReference type="EMBL" id="AIW18817.1"/>
    </source>
</evidence>
<gene>
    <name evidence="2" type="ORF">IX92_07060</name>
</gene>
<feature type="domain" description="HNH endonuclease 5" evidence="1">
    <location>
        <begin position="3"/>
        <end position="50"/>
    </location>
</feature>
<dbReference type="RefSeq" id="WP_043007994.1">
    <property type="nucleotide sequence ID" value="NZ_CP009617.1"/>
</dbReference>
<dbReference type="Proteomes" id="UP000030081">
    <property type="component" value="Chromosome 1"/>
</dbReference>
<dbReference type="AlphaFoldDB" id="A0AAN0VX28"/>
<keyword evidence="3" id="KW-1185">Reference proteome</keyword>
<accession>A0AAN0VX28</accession>
<dbReference type="KEGG" id="vcy:IX92_07060"/>
<name>A0AAN0VX28_9VIBR</name>
<organism evidence="2 3">
    <name type="scientific">Vibrio coralliilyticus</name>
    <dbReference type="NCBI Taxonomy" id="190893"/>
    <lineage>
        <taxon>Bacteria</taxon>
        <taxon>Pseudomonadati</taxon>
        <taxon>Pseudomonadota</taxon>
        <taxon>Gammaproteobacteria</taxon>
        <taxon>Vibrionales</taxon>
        <taxon>Vibrionaceae</taxon>
        <taxon>Vibrio</taxon>
    </lineage>
</organism>
<reference evidence="2 3" key="1">
    <citation type="submission" date="2014-10" db="EMBL/GenBank/DDBJ databases">
        <title>The Complete Genome Sequence for the Shellfish Pathogen Vibrio coralliilyticus RE98 Isolated from a Shellfish Hatchery.</title>
        <authorList>
            <person name="Richards G.P."/>
            <person name="Bono J.L."/>
            <person name="Watson M.A."/>
            <person name="Needleman D.S."/>
        </authorList>
    </citation>
    <scope>NUCLEOTIDE SEQUENCE [LARGE SCALE GENOMIC DNA]</scope>
    <source>
        <strain evidence="2 3">RE98</strain>
    </source>
</reference>
<dbReference type="InterPro" id="IPR029471">
    <property type="entry name" value="HNH_5"/>
</dbReference>
<proteinExistence type="predicted"/>
<evidence type="ECO:0000313" key="3">
    <source>
        <dbReference type="Proteomes" id="UP000030081"/>
    </source>
</evidence>
<dbReference type="Pfam" id="PF14279">
    <property type="entry name" value="HNH_5"/>
    <property type="match status" value="1"/>
</dbReference>
<sequence length="265" mass="30256">MRCIFCKKCSDGSVSVEHIVPESLGNTSSVLPAGVVCDSCNNYFASKVEKFVLESGEFKNLRAYECIKNKKGKYQEITMKLSGVPIRAKRVESGDIHFNSKDADKVMSVLELVENPTLEIPSSGESPDNHYMARFLAKMAIEALAYKLMVQEGWNDYIVDHPGFDPIRDFAKKPRRGQQWGYTKRRIYSSSSDHLLVYSSETQVIFEWDFHGIGTPDNLQLFFIIVLFGVEYAINLASEDMTSYKKWLEENNGRSPLLNKPYRYK</sequence>